<feature type="region of interest" description="Disordered" evidence="1">
    <location>
        <begin position="362"/>
        <end position="466"/>
    </location>
</feature>
<dbReference type="PRINTS" id="PR00929">
    <property type="entry name" value="ATHOOK"/>
</dbReference>
<feature type="compositionally biased region" description="Polar residues" evidence="1">
    <location>
        <begin position="434"/>
        <end position="444"/>
    </location>
</feature>
<feature type="region of interest" description="Disordered" evidence="1">
    <location>
        <begin position="240"/>
        <end position="283"/>
    </location>
</feature>
<feature type="compositionally biased region" description="Polar residues" evidence="1">
    <location>
        <begin position="260"/>
        <end position="271"/>
    </location>
</feature>
<feature type="compositionally biased region" description="Polar residues" evidence="1">
    <location>
        <begin position="415"/>
        <end position="424"/>
    </location>
</feature>
<gene>
    <name evidence="2" type="ORF">HDID_LOCUS389</name>
</gene>
<evidence type="ECO:0000256" key="1">
    <source>
        <dbReference type="SAM" id="MobiDB-lite"/>
    </source>
</evidence>
<dbReference type="Proteomes" id="UP000274504">
    <property type="component" value="Unassembled WGS sequence"/>
</dbReference>
<feature type="region of interest" description="Disordered" evidence="1">
    <location>
        <begin position="1"/>
        <end position="109"/>
    </location>
</feature>
<feature type="compositionally biased region" description="Polar residues" evidence="1">
    <location>
        <begin position="60"/>
        <end position="94"/>
    </location>
</feature>
<evidence type="ECO:0000313" key="4">
    <source>
        <dbReference type="WBParaSite" id="HDID_0000038801-mRNA-1"/>
    </source>
</evidence>
<reference evidence="4" key="1">
    <citation type="submission" date="2017-02" db="UniProtKB">
        <authorList>
            <consortium name="WormBaseParasite"/>
        </authorList>
    </citation>
    <scope>IDENTIFICATION</scope>
</reference>
<dbReference type="WBParaSite" id="HDID_0000038801-mRNA-1">
    <property type="protein sequence ID" value="HDID_0000038801-mRNA-1"/>
    <property type="gene ID" value="HDID_0000038801"/>
</dbReference>
<dbReference type="SMART" id="SM00384">
    <property type="entry name" value="AT_hook"/>
    <property type="match status" value="6"/>
</dbReference>
<dbReference type="AlphaFoldDB" id="A0A0R3S8C6"/>
<sequence>MESDECSATSQTSSNSRKPRKSAIGESFEYGKPSSLSTHQVNYLDSDESEHSTDAESEIDQVQQSQVQSPMESSSTLTQVPVEQNVEMQRQQRVGSPDDSVASEPELFHEDVDLYPRLFQNAYSESANGSPNIVPPSRELSIISPTLDSETQSEVEADEIQQSTVIDITSNRSVATSEFVTMMSPQTSRMRESMEQHTKSRTSPLQSLFALPFNVEENVGLQSLNLNIVSSSMTHFLADKNVGRQPQKKGGSGKFASTEAELTQENVQSPSQKRDRSRKSPIVESMHSNIYFDGNVELPHENLELQSPKRRRLRNSTSVQSTIALESESDLEGCISQPRRRGRPRKSATIKSFHGVGSQLLKENVGLQSPRRGRPRKSTSEQSPIIRNSEPNLGDCDSQPRKRGRPRKCTATEIELTQVNVQSPSREHVRPRKSTTVESRQSFLNLDRDEDEPHQPVDGSLSRSAAPIEYELNEEEQLIPPLKYERLRKSVAPPTVLETENVKNEKIATTTLQSPRRRGRGRKLAVIGLEAQAIVSSLKRGRPRKTIVARQGKVVGTGAQKTTSVVVSVSRKRGRPPKVLRVSEADAAKLVIFSTDLNLIS</sequence>
<feature type="compositionally biased region" description="Polar residues" evidence="1">
    <location>
        <begin position="315"/>
        <end position="324"/>
    </location>
</feature>
<accession>A0A0R3S8C6</accession>
<feature type="compositionally biased region" description="Polar residues" evidence="1">
    <location>
        <begin position="34"/>
        <end position="43"/>
    </location>
</feature>
<dbReference type="EMBL" id="UYSG01000050">
    <property type="protein sequence ID" value="VDL15866.1"/>
    <property type="molecule type" value="Genomic_DNA"/>
</dbReference>
<dbReference type="InterPro" id="IPR017956">
    <property type="entry name" value="AT_hook_DNA-bd_motif"/>
</dbReference>
<organism evidence="4">
    <name type="scientific">Hymenolepis diminuta</name>
    <name type="common">Rat tapeworm</name>
    <dbReference type="NCBI Taxonomy" id="6216"/>
    <lineage>
        <taxon>Eukaryota</taxon>
        <taxon>Metazoa</taxon>
        <taxon>Spiralia</taxon>
        <taxon>Lophotrochozoa</taxon>
        <taxon>Platyhelminthes</taxon>
        <taxon>Cestoda</taxon>
        <taxon>Eucestoda</taxon>
        <taxon>Cyclophyllidea</taxon>
        <taxon>Hymenolepididae</taxon>
        <taxon>Hymenolepis</taxon>
    </lineage>
</organism>
<evidence type="ECO:0000313" key="2">
    <source>
        <dbReference type="EMBL" id="VDL15866.1"/>
    </source>
</evidence>
<protein>
    <submittedName>
        <fullName evidence="4">BRCT domain-containing protein</fullName>
    </submittedName>
</protein>
<reference evidence="2 3" key="2">
    <citation type="submission" date="2018-11" db="EMBL/GenBank/DDBJ databases">
        <authorList>
            <consortium name="Pathogen Informatics"/>
        </authorList>
    </citation>
    <scope>NUCLEOTIDE SEQUENCE [LARGE SCALE GENOMIC DNA]</scope>
</reference>
<feature type="compositionally biased region" description="Polar residues" evidence="1">
    <location>
        <begin position="380"/>
        <end position="391"/>
    </location>
</feature>
<dbReference type="GO" id="GO:0003677">
    <property type="term" value="F:DNA binding"/>
    <property type="evidence" value="ECO:0007669"/>
    <property type="project" value="InterPro"/>
</dbReference>
<feature type="compositionally biased region" description="Polar residues" evidence="1">
    <location>
        <begin position="1"/>
        <end position="16"/>
    </location>
</feature>
<feature type="compositionally biased region" description="Basic residues" evidence="1">
    <location>
        <begin position="338"/>
        <end position="348"/>
    </location>
</feature>
<evidence type="ECO:0000313" key="3">
    <source>
        <dbReference type="Proteomes" id="UP000274504"/>
    </source>
</evidence>
<proteinExistence type="predicted"/>
<name>A0A0R3S8C6_HYMDI</name>
<feature type="region of interest" description="Disordered" evidence="1">
    <location>
        <begin position="307"/>
        <end position="349"/>
    </location>
</feature>